<dbReference type="AlphaFoldDB" id="A0A835BHJ1"/>
<keyword evidence="3" id="KW-1185">Reference proteome</keyword>
<feature type="domain" description="KIB1-4 beta-propeller" evidence="1">
    <location>
        <begin position="355"/>
        <end position="591"/>
    </location>
</feature>
<dbReference type="EMBL" id="JACEFO010001924">
    <property type="protein sequence ID" value="KAF8693385.1"/>
    <property type="molecule type" value="Genomic_DNA"/>
</dbReference>
<protein>
    <recommendedName>
        <fullName evidence="1">KIB1-4 beta-propeller domain-containing protein</fullName>
    </recommendedName>
</protein>
<dbReference type="Proteomes" id="UP000636709">
    <property type="component" value="Unassembled WGS sequence"/>
</dbReference>
<evidence type="ECO:0000313" key="3">
    <source>
        <dbReference type="Proteomes" id="UP000636709"/>
    </source>
</evidence>
<organism evidence="2 3">
    <name type="scientific">Digitaria exilis</name>
    <dbReference type="NCBI Taxonomy" id="1010633"/>
    <lineage>
        <taxon>Eukaryota</taxon>
        <taxon>Viridiplantae</taxon>
        <taxon>Streptophyta</taxon>
        <taxon>Embryophyta</taxon>
        <taxon>Tracheophyta</taxon>
        <taxon>Spermatophyta</taxon>
        <taxon>Magnoliopsida</taxon>
        <taxon>Liliopsida</taxon>
        <taxon>Poales</taxon>
        <taxon>Poaceae</taxon>
        <taxon>PACMAD clade</taxon>
        <taxon>Panicoideae</taxon>
        <taxon>Panicodae</taxon>
        <taxon>Paniceae</taxon>
        <taxon>Anthephorinae</taxon>
        <taxon>Digitaria</taxon>
    </lineage>
</organism>
<evidence type="ECO:0000259" key="1">
    <source>
        <dbReference type="Pfam" id="PF03478"/>
    </source>
</evidence>
<dbReference type="PANTHER" id="PTHR33127:SF97">
    <property type="entry name" value="OS08G0448300 PROTEIN"/>
    <property type="match status" value="1"/>
</dbReference>
<dbReference type="OrthoDB" id="679467at2759"/>
<sequence length="640" mass="71099">MDCFCFPSEFRTTAAYAVHFPGAEGRNPALVDPSNGSVHEIPSSGVIRTMRGKRCLACTGGSNRWFLVLDEVTRACFLTTLFTAPVPEQSEPSSMVVPLPPMPDDPPHLESFLFNCALSCSSAAPAPGCVVVLGLIGETFLRYCRVGDETWSHVEVTHDDYVDVFDGAVAFHGGKIYATTNASYCVVVDASGPTPAALRVERTDIKIPGPFPSHHPTRPCLVTSSPTEGDLLYYVRPYMWSAWRQVDGIGDTTLFVGNNSLMVSPATEAGTEPNTIHILSSRGDGVRVFTLSLRDMTIRCTFVGMDEDDSYDETIAPPETNAYWSLPSNGRGTLDVFDPVTKNKYTLSARVPSITAAVPDDSASLTLHCSNNGWLLVSRAYCSFFLMNPFKRGHDDAIVLLPPVDELLNFKGISFCSMPGSHDLMVMIIEGSSHYYDVTIRTWRPGQASWEQLEDIHCEVRVLLATHNPLFLDGEFYCLARDGKLGAFNPKTMAWRIVLEGMKPIVDESFATGKEGMSLSLAEWKGKVVAVLRYTNVEEPIEIFQLNQKRMAWSKLEEIDDGTVFWDRKQAIVRPSRSLAEGFGCNKVYEPTFTETDDGVRECIFYSLETEEYSNGSYNLYGLKEPINALWFEPNLYDYR</sequence>
<accession>A0A835BHJ1</accession>
<feature type="domain" description="KIB1-4 beta-propeller" evidence="1">
    <location>
        <begin position="34"/>
        <end position="289"/>
    </location>
</feature>
<gene>
    <name evidence="2" type="ORF">HU200_038775</name>
</gene>
<evidence type="ECO:0000313" key="2">
    <source>
        <dbReference type="EMBL" id="KAF8693385.1"/>
    </source>
</evidence>
<dbReference type="Pfam" id="PF03478">
    <property type="entry name" value="Beta-prop_KIB1-4"/>
    <property type="match status" value="2"/>
</dbReference>
<reference evidence="2" key="1">
    <citation type="submission" date="2020-07" db="EMBL/GenBank/DDBJ databases">
        <title>Genome sequence and genetic diversity analysis of an under-domesticated orphan crop, white fonio (Digitaria exilis).</title>
        <authorList>
            <person name="Bennetzen J.L."/>
            <person name="Chen S."/>
            <person name="Ma X."/>
            <person name="Wang X."/>
            <person name="Yssel A.E.J."/>
            <person name="Chaluvadi S.R."/>
            <person name="Johnson M."/>
            <person name="Gangashetty P."/>
            <person name="Hamidou F."/>
            <person name="Sanogo M.D."/>
            <person name="Zwaenepoel A."/>
            <person name="Wallace J."/>
            <person name="Van De Peer Y."/>
            <person name="Van Deynze A."/>
        </authorList>
    </citation>
    <scope>NUCLEOTIDE SEQUENCE</scope>
    <source>
        <tissue evidence="2">Leaves</tissue>
    </source>
</reference>
<dbReference type="PANTHER" id="PTHR33127">
    <property type="entry name" value="TRANSMEMBRANE PROTEIN"/>
    <property type="match status" value="1"/>
</dbReference>
<dbReference type="InterPro" id="IPR005174">
    <property type="entry name" value="KIB1-4_b-propeller"/>
</dbReference>
<name>A0A835BHJ1_9POAL</name>
<comment type="caution">
    <text evidence="2">The sequence shown here is derived from an EMBL/GenBank/DDBJ whole genome shotgun (WGS) entry which is preliminary data.</text>
</comment>
<proteinExistence type="predicted"/>